<dbReference type="PROSITE" id="PS00063">
    <property type="entry name" value="ALDOKETO_REDUCTASE_3"/>
    <property type="match status" value="1"/>
</dbReference>
<evidence type="ECO:0000313" key="3">
    <source>
        <dbReference type="Proteomes" id="UP000708208"/>
    </source>
</evidence>
<dbReference type="PROSITE" id="PS00062">
    <property type="entry name" value="ALDOKETO_REDUCTASE_2"/>
    <property type="match status" value="1"/>
</dbReference>
<dbReference type="PIRSF" id="PIRSF000097">
    <property type="entry name" value="AKR"/>
    <property type="match status" value="1"/>
</dbReference>
<accession>A0A8J2JEQ1</accession>
<comment type="caution">
    <text evidence="2">The sequence shown here is derived from an EMBL/GenBank/DDBJ whole genome shotgun (WGS) entry which is preliminary data.</text>
</comment>
<keyword evidence="3" id="KW-1185">Reference proteome</keyword>
<sequence length="278" mass="31628">NEAVIGNVLKRWLDSGKIKREDLFILTKLPPIGMRPEHVPHFIQLSLKNLQLDYLDLYLVHCPVGFQYVDAKQLFPMEGDTLSVDTKTDLEAIWGAMEAQVEKGLARSIGISNFCRSQIERIMKVSKIQPANHQIELHAYFQRPALMETCRKHNITVVAYAPIGSPGRKQYYEHRGLAFEPISILEDQEVLDIAKNHSKTPAQILMKFLVQQDIAVIPKSTNPERLLQNFDLFNFELTSTEMERLKALDKGEAGRTFNAELLGPAILNNPEGKNFFVD</sequence>
<proteinExistence type="predicted"/>
<dbReference type="InterPro" id="IPR018170">
    <property type="entry name" value="Aldo/ket_reductase_CS"/>
</dbReference>
<gene>
    <name evidence="2" type="ORF">AFUS01_LOCUS8209</name>
</gene>
<dbReference type="GO" id="GO:0016491">
    <property type="term" value="F:oxidoreductase activity"/>
    <property type="evidence" value="ECO:0007669"/>
    <property type="project" value="InterPro"/>
</dbReference>
<feature type="non-terminal residue" evidence="2">
    <location>
        <position position="1"/>
    </location>
</feature>
<name>A0A8J2JEQ1_9HEXA</name>
<evidence type="ECO:0000313" key="2">
    <source>
        <dbReference type="EMBL" id="CAG7718843.1"/>
    </source>
</evidence>
<dbReference type="EMBL" id="CAJVCH010056399">
    <property type="protein sequence ID" value="CAG7718843.1"/>
    <property type="molecule type" value="Genomic_DNA"/>
</dbReference>
<organism evidence="2 3">
    <name type="scientific">Allacma fusca</name>
    <dbReference type="NCBI Taxonomy" id="39272"/>
    <lineage>
        <taxon>Eukaryota</taxon>
        <taxon>Metazoa</taxon>
        <taxon>Ecdysozoa</taxon>
        <taxon>Arthropoda</taxon>
        <taxon>Hexapoda</taxon>
        <taxon>Collembola</taxon>
        <taxon>Symphypleona</taxon>
        <taxon>Sminthuridae</taxon>
        <taxon>Allacma</taxon>
    </lineage>
</organism>
<dbReference type="AlphaFoldDB" id="A0A8J2JEQ1"/>
<dbReference type="Pfam" id="PF00248">
    <property type="entry name" value="Aldo_ket_red"/>
    <property type="match status" value="1"/>
</dbReference>
<dbReference type="PANTHER" id="PTHR11732">
    <property type="entry name" value="ALDO/KETO REDUCTASE"/>
    <property type="match status" value="1"/>
</dbReference>
<dbReference type="InterPro" id="IPR023210">
    <property type="entry name" value="NADP_OxRdtase_dom"/>
</dbReference>
<reference evidence="2" key="1">
    <citation type="submission" date="2021-06" db="EMBL/GenBank/DDBJ databases">
        <authorList>
            <person name="Hodson N. C."/>
            <person name="Mongue J. A."/>
            <person name="Jaron S. K."/>
        </authorList>
    </citation>
    <scope>NUCLEOTIDE SEQUENCE</scope>
</reference>
<dbReference type="OrthoDB" id="416253at2759"/>
<evidence type="ECO:0000259" key="1">
    <source>
        <dbReference type="Pfam" id="PF00248"/>
    </source>
</evidence>
<dbReference type="Proteomes" id="UP000708208">
    <property type="component" value="Unassembled WGS sequence"/>
</dbReference>
<dbReference type="InterPro" id="IPR020471">
    <property type="entry name" value="AKR"/>
</dbReference>
<protein>
    <recommendedName>
        <fullName evidence="1">NADP-dependent oxidoreductase domain-containing protein</fullName>
    </recommendedName>
</protein>
<feature type="domain" description="NADP-dependent oxidoreductase" evidence="1">
    <location>
        <begin position="1"/>
        <end position="249"/>
    </location>
</feature>